<keyword evidence="1" id="KW-0378">Hydrolase</keyword>
<gene>
    <name evidence="1" type="ORF">ZEAMMB73_Zm00001d038849</name>
</gene>
<dbReference type="EMBL" id="CM000782">
    <property type="protein sequence ID" value="AQK88049.1"/>
    <property type="molecule type" value="Genomic_DNA"/>
</dbReference>
<dbReference type="AlphaFoldDB" id="A0A1D6MBA4"/>
<name>A0A1D6MBA4_MAIZE</name>
<sequence length="84" mass="9436">MSNSKTLVPVTTRICTFSMYGNNNEDRAFLTPSKLGMTASWLTLLMPSQRKELVLFGLIFLEMGKVMVNSSMEATEKRQLICAL</sequence>
<reference evidence="1" key="1">
    <citation type="submission" date="2015-12" db="EMBL/GenBank/DDBJ databases">
        <title>Update maize B73 reference genome by single molecule sequencing technologies.</title>
        <authorList>
            <consortium name="Maize Genome Sequencing Project"/>
            <person name="Ware D."/>
        </authorList>
    </citation>
    <scope>NUCLEOTIDE SEQUENCE</scope>
    <source>
        <tissue evidence="1">Seedling</tissue>
    </source>
</reference>
<organism evidence="1">
    <name type="scientific">Zea mays</name>
    <name type="common">Maize</name>
    <dbReference type="NCBI Taxonomy" id="4577"/>
    <lineage>
        <taxon>Eukaryota</taxon>
        <taxon>Viridiplantae</taxon>
        <taxon>Streptophyta</taxon>
        <taxon>Embryophyta</taxon>
        <taxon>Tracheophyta</taxon>
        <taxon>Spermatophyta</taxon>
        <taxon>Magnoliopsida</taxon>
        <taxon>Liliopsida</taxon>
        <taxon>Poales</taxon>
        <taxon>Poaceae</taxon>
        <taxon>PACMAD clade</taxon>
        <taxon>Panicoideae</taxon>
        <taxon>Andropogonodae</taxon>
        <taxon>Andropogoneae</taxon>
        <taxon>Tripsacinae</taxon>
        <taxon>Zea</taxon>
    </lineage>
</organism>
<dbReference type="GO" id="GO:0016787">
    <property type="term" value="F:hydrolase activity"/>
    <property type="evidence" value="ECO:0007669"/>
    <property type="project" value="UniProtKB-KW"/>
</dbReference>
<accession>A0A1D6MBA4</accession>
<evidence type="ECO:0000313" key="1">
    <source>
        <dbReference type="EMBL" id="AQK88049.1"/>
    </source>
</evidence>
<protein>
    <submittedName>
        <fullName evidence="1">Alpha/beta-Hydrolases superfamily protein</fullName>
    </submittedName>
</protein>
<proteinExistence type="predicted"/>